<protein>
    <recommendedName>
        <fullName evidence="5">Ribosomal protein L11 methyltransferase</fullName>
        <shortName evidence="5">L11 Mtase</shortName>
        <ecNumber evidence="5">2.1.1.-</ecNumber>
    </recommendedName>
</protein>
<dbReference type="HAMAP" id="MF_00735">
    <property type="entry name" value="Methyltr_PrmA"/>
    <property type="match status" value="1"/>
</dbReference>
<dbReference type="GO" id="GO:0005737">
    <property type="term" value="C:cytoplasm"/>
    <property type="evidence" value="ECO:0007669"/>
    <property type="project" value="UniProtKB-SubCell"/>
</dbReference>
<comment type="function">
    <text evidence="5">Methylates ribosomal protein L11.</text>
</comment>
<dbReference type="EMBL" id="CP076448">
    <property type="protein sequence ID" value="QXM25568.1"/>
    <property type="molecule type" value="Genomic_DNA"/>
</dbReference>
<keyword evidence="2 5" id="KW-0489">Methyltransferase</keyword>
<comment type="similarity">
    <text evidence="5">Belongs to the methyltransferase superfamily. PrmA family.</text>
</comment>
<dbReference type="Pfam" id="PF06325">
    <property type="entry name" value="PrmA"/>
    <property type="match status" value="1"/>
</dbReference>
<evidence type="ECO:0000256" key="5">
    <source>
        <dbReference type="HAMAP-Rule" id="MF_00735"/>
    </source>
</evidence>
<dbReference type="GO" id="GO:0005840">
    <property type="term" value="C:ribosome"/>
    <property type="evidence" value="ECO:0007669"/>
    <property type="project" value="UniProtKB-KW"/>
</dbReference>
<evidence type="ECO:0000256" key="4">
    <source>
        <dbReference type="ARBA" id="ARBA00022691"/>
    </source>
</evidence>
<comment type="catalytic activity">
    <reaction evidence="5">
        <text>L-lysyl-[protein] + 3 S-adenosyl-L-methionine = N(6),N(6),N(6)-trimethyl-L-lysyl-[protein] + 3 S-adenosyl-L-homocysteine + 3 H(+)</text>
        <dbReference type="Rhea" id="RHEA:54192"/>
        <dbReference type="Rhea" id="RHEA-COMP:9752"/>
        <dbReference type="Rhea" id="RHEA-COMP:13826"/>
        <dbReference type="ChEBI" id="CHEBI:15378"/>
        <dbReference type="ChEBI" id="CHEBI:29969"/>
        <dbReference type="ChEBI" id="CHEBI:57856"/>
        <dbReference type="ChEBI" id="CHEBI:59789"/>
        <dbReference type="ChEBI" id="CHEBI:61961"/>
    </reaction>
</comment>
<dbReference type="EC" id="2.1.1.-" evidence="5"/>
<dbReference type="InterPro" id="IPR050078">
    <property type="entry name" value="Ribosomal_L11_MeTrfase_PrmA"/>
</dbReference>
<gene>
    <name evidence="5" type="primary">prmA</name>
    <name evidence="6" type="ORF">KO353_04975</name>
</gene>
<keyword evidence="3 5" id="KW-0808">Transferase</keyword>
<dbReference type="InterPro" id="IPR004498">
    <property type="entry name" value="Ribosomal_PrmA_MeTrfase"/>
</dbReference>
<dbReference type="RefSeq" id="WP_218286624.1">
    <property type="nucleotide sequence ID" value="NZ_CP076448.1"/>
</dbReference>
<accession>A0A975YKJ0</accession>
<evidence type="ECO:0000313" key="6">
    <source>
        <dbReference type="EMBL" id="QXM25568.1"/>
    </source>
</evidence>
<dbReference type="Proteomes" id="UP000694001">
    <property type="component" value="Chromosome"/>
</dbReference>
<evidence type="ECO:0000256" key="3">
    <source>
        <dbReference type="ARBA" id="ARBA00022679"/>
    </source>
</evidence>
<keyword evidence="7" id="KW-1185">Reference proteome</keyword>
<proteinExistence type="inferred from homology"/>
<name>A0A975YKJ0_9PROT</name>
<dbReference type="PANTHER" id="PTHR43648">
    <property type="entry name" value="ELECTRON TRANSFER FLAVOPROTEIN BETA SUBUNIT LYSINE METHYLTRANSFERASE"/>
    <property type="match status" value="1"/>
</dbReference>
<dbReference type="AlphaFoldDB" id="A0A975YKJ0"/>
<dbReference type="PANTHER" id="PTHR43648:SF1">
    <property type="entry name" value="ELECTRON TRANSFER FLAVOPROTEIN BETA SUBUNIT LYSINE METHYLTRANSFERASE"/>
    <property type="match status" value="1"/>
</dbReference>
<reference evidence="6" key="1">
    <citation type="submission" date="2021-06" db="EMBL/GenBank/DDBJ databases">
        <title>Elioraea tepida, sp. nov., a moderately thermophilic aerobic anoxygenic phototrophic bacterium isolated from an alkaline siliceous hot spring mat community in Yellowstone National Park, WY, USA.</title>
        <authorList>
            <person name="Saini M.K."/>
            <person name="Yoshida S."/>
            <person name="Sebastian A."/>
            <person name="Hirose S."/>
            <person name="Hara E."/>
            <person name="Tamaki H."/>
            <person name="Soulier N.T."/>
            <person name="Albert I."/>
            <person name="Hanada S."/>
            <person name="Bryant D.A."/>
            <person name="Tank M."/>
        </authorList>
    </citation>
    <scope>NUCLEOTIDE SEQUENCE</scope>
    <source>
        <strain evidence="6">MS-P2</strain>
    </source>
</reference>
<comment type="subcellular location">
    <subcellularLocation>
        <location evidence="5">Cytoplasm</location>
    </subcellularLocation>
</comment>
<sequence>MSAPPLPRLAVTVPEHAVPAFAAAFETACEGVAFFRSHDQGHPTGPDWTVEGLLTDPAARARLAGALALAAAASGIAPPDVREDSVEAEGWLARTRDAFPPQPIGRRFLIRGTHDAGVTMPGRIALTIDAGLAFGSGEHATTRGCLMALERLPRPRGPVADVGTGSGILALAAAALWHVRAVGVEIEPWAARVGAENARMNRLNRRVMIVHGNGLAAPALRRHAPYGLVLANILARPLCAMAVDVARNLRRGGHAVLSGLLVEQAPMVLAAYRRVGFALAGRIALGHWATLILKRR</sequence>
<keyword evidence="6" id="KW-0689">Ribosomal protein</keyword>
<keyword evidence="1 5" id="KW-0963">Cytoplasm</keyword>
<dbReference type="GO" id="GO:0032259">
    <property type="term" value="P:methylation"/>
    <property type="evidence" value="ECO:0007669"/>
    <property type="project" value="UniProtKB-KW"/>
</dbReference>
<dbReference type="GO" id="GO:0008276">
    <property type="term" value="F:protein methyltransferase activity"/>
    <property type="evidence" value="ECO:0007669"/>
    <property type="project" value="UniProtKB-UniRule"/>
</dbReference>
<keyword evidence="6" id="KW-0687">Ribonucleoprotein</keyword>
<comment type="caution">
    <text evidence="5">Lacks conserved residue(s) required for the propagation of feature annotation.</text>
</comment>
<evidence type="ECO:0000256" key="2">
    <source>
        <dbReference type="ARBA" id="ARBA00022603"/>
    </source>
</evidence>
<evidence type="ECO:0000313" key="7">
    <source>
        <dbReference type="Proteomes" id="UP000694001"/>
    </source>
</evidence>
<keyword evidence="4 5" id="KW-0949">S-adenosyl-L-methionine</keyword>
<dbReference type="KEGG" id="elio:KO353_04975"/>
<organism evidence="6 7">
    <name type="scientific">Elioraea tepida</name>
    <dbReference type="NCBI Taxonomy" id="2843330"/>
    <lineage>
        <taxon>Bacteria</taxon>
        <taxon>Pseudomonadati</taxon>
        <taxon>Pseudomonadota</taxon>
        <taxon>Alphaproteobacteria</taxon>
        <taxon>Acetobacterales</taxon>
        <taxon>Elioraeaceae</taxon>
        <taxon>Elioraea</taxon>
    </lineage>
</organism>
<evidence type="ECO:0000256" key="1">
    <source>
        <dbReference type="ARBA" id="ARBA00022490"/>
    </source>
</evidence>